<dbReference type="PANTHER" id="PTHR45711">
    <property type="entry name" value="CHLORIDE CHANNEL PROTEIN"/>
    <property type="match status" value="1"/>
</dbReference>
<feature type="transmembrane region" description="Helical" evidence="8">
    <location>
        <begin position="237"/>
        <end position="254"/>
    </location>
</feature>
<evidence type="ECO:0000256" key="2">
    <source>
        <dbReference type="ARBA" id="ARBA00022448"/>
    </source>
</evidence>
<dbReference type="PANTHER" id="PTHR45711:SF6">
    <property type="entry name" value="CHLORIDE CHANNEL PROTEIN"/>
    <property type="match status" value="1"/>
</dbReference>
<evidence type="ECO:0000256" key="3">
    <source>
        <dbReference type="ARBA" id="ARBA00022692"/>
    </source>
</evidence>
<feature type="transmembrane region" description="Helical" evidence="8">
    <location>
        <begin position="308"/>
        <end position="328"/>
    </location>
</feature>
<gene>
    <name evidence="9" type="ORF">JO391_18535</name>
</gene>
<feature type="transmembrane region" description="Helical" evidence="8">
    <location>
        <begin position="275"/>
        <end position="296"/>
    </location>
</feature>
<dbReference type="KEGG" id="nsm:JO391_18535"/>
<proteinExistence type="predicted"/>
<sequence length="441" mass="44582">MTEAKRPEDSPRALAALALLAGLGGTVTGAIVSLFLMGLHHASALRDTLLTWFVVHLNGPAAYAGPALMAAFSATCAALAAWLVLRFAQTAAGSGIPHVEAVVDGRLPPAGLRLVPVKFFGGILAIGGGLALGREGPCVQMGAGIAHLTTLVFRRAVVERSLLTAACAGAGLAAAFNAPIAGAIFVLEELVRRFENRLAIAALMASSASILVSRLMLGNVPALNITVDLPDQPLISGIYLAFGMVLGLIAVAYNQTILATQDIAARLPLPPVARAALIGAAVGALAWFLPAVVGGGDSLSQAAIDGHVGLAALPALIAIRFLLGAVSFSAGTPGGLLAPMLALGALIGLWIGHGLSVLLPGLDITPEGFAVVGMAAFFAGSVRAPLTAIVIVTEMTANVAMLLPMLAACAGALILPTVLRNPPIYNALGARLAGAPLRKRD</sequence>
<feature type="transmembrane region" description="Helical" evidence="8">
    <location>
        <begin position="162"/>
        <end position="186"/>
    </location>
</feature>
<dbReference type="Gene3D" id="1.10.3080.10">
    <property type="entry name" value="Clc chloride channel"/>
    <property type="match status" value="1"/>
</dbReference>
<dbReference type="GO" id="GO:0005886">
    <property type="term" value="C:plasma membrane"/>
    <property type="evidence" value="ECO:0007669"/>
    <property type="project" value="TreeGrafter"/>
</dbReference>
<protein>
    <submittedName>
        <fullName evidence="9">ClC family H(+)/Cl(-) exchange transporter</fullName>
    </submittedName>
</protein>
<feature type="transmembrane region" description="Helical" evidence="8">
    <location>
        <begin position="198"/>
        <end position="217"/>
    </location>
</feature>
<feature type="transmembrane region" description="Helical" evidence="8">
    <location>
        <begin position="368"/>
        <end position="392"/>
    </location>
</feature>
<feature type="transmembrane region" description="Helical" evidence="8">
    <location>
        <begin position="115"/>
        <end position="133"/>
    </location>
</feature>
<comment type="subcellular location">
    <subcellularLocation>
        <location evidence="1">Membrane</location>
        <topology evidence="1">Multi-pass membrane protein</topology>
    </subcellularLocation>
</comment>
<dbReference type="CDD" id="cd01031">
    <property type="entry name" value="EriC"/>
    <property type="match status" value="1"/>
</dbReference>
<evidence type="ECO:0000256" key="6">
    <source>
        <dbReference type="ARBA" id="ARBA00023136"/>
    </source>
</evidence>
<keyword evidence="3 8" id="KW-0812">Transmembrane</keyword>
<dbReference type="InterPro" id="IPR001807">
    <property type="entry name" value="ClC"/>
</dbReference>
<reference evidence="9" key="1">
    <citation type="submission" date="2021-02" db="EMBL/GenBank/DDBJ databases">
        <title>Rhodobacter shimadae sp. nov., an aerobic anoxygenic phototrophic bacterium isolated from a hot spring.</title>
        <authorList>
            <person name="Muramatsu S."/>
            <person name="Haruta S."/>
            <person name="Hirose S."/>
            <person name="Hanada S."/>
        </authorList>
    </citation>
    <scope>NUCLEOTIDE SEQUENCE</scope>
    <source>
        <strain evidence="9">N10</strain>
    </source>
</reference>
<evidence type="ECO:0000256" key="7">
    <source>
        <dbReference type="ARBA" id="ARBA00023214"/>
    </source>
</evidence>
<keyword evidence="4 8" id="KW-1133">Transmembrane helix</keyword>
<feature type="transmembrane region" description="Helical" evidence="8">
    <location>
        <begin position="399"/>
        <end position="419"/>
    </location>
</feature>
<keyword evidence="6 8" id="KW-0472">Membrane</keyword>
<organism evidence="9 10">
    <name type="scientific">Neotabrizicola shimadae</name>
    <dbReference type="NCBI Taxonomy" id="2807096"/>
    <lineage>
        <taxon>Bacteria</taxon>
        <taxon>Pseudomonadati</taxon>
        <taxon>Pseudomonadota</taxon>
        <taxon>Alphaproteobacteria</taxon>
        <taxon>Rhodobacterales</taxon>
        <taxon>Paracoccaceae</taxon>
        <taxon>Neotabrizicola</taxon>
    </lineage>
</organism>
<accession>A0A8G1EBI6</accession>
<keyword evidence="5" id="KW-0406">Ion transport</keyword>
<dbReference type="GO" id="GO:0005247">
    <property type="term" value="F:voltage-gated chloride channel activity"/>
    <property type="evidence" value="ECO:0007669"/>
    <property type="project" value="TreeGrafter"/>
</dbReference>
<dbReference type="InterPro" id="IPR014743">
    <property type="entry name" value="Cl-channel_core"/>
</dbReference>
<feature type="transmembrane region" description="Helical" evidence="8">
    <location>
        <begin position="61"/>
        <end position="85"/>
    </location>
</feature>
<evidence type="ECO:0000256" key="1">
    <source>
        <dbReference type="ARBA" id="ARBA00004141"/>
    </source>
</evidence>
<evidence type="ECO:0000256" key="5">
    <source>
        <dbReference type="ARBA" id="ARBA00023065"/>
    </source>
</evidence>
<dbReference type="PRINTS" id="PR00762">
    <property type="entry name" value="CLCHANNEL"/>
</dbReference>
<name>A0A8G1EBI6_9RHOB</name>
<keyword evidence="2" id="KW-0813">Transport</keyword>
<dbReference type="EMBL" id="CP069370">
    <property type="protein sequence ID" value="QYZ69670.1"/>
    <property type="molecule type" value="Genomic_DNA"/>
</dbReference>
<evidence type="ECO:0000313" key="9">
    <source>
        <dbReference type="EMBL" id="QYZ69670.1"/>
    </source>
</evidence>
<evidence type="ECO:0000313" key="10">
    <source>
        <dbReference type="Proteomes" id="UP000826300"/>
    </source>
</evidence>
<dbReference type="AlphaFoldDB" id="A0A8G1EBI6"/>
<evidence type="ECO:0000256" key="8">
    <source>
        <dbReference type="SAM" id="Phobius"/>
    </source>
</evidence>
<feature type="transmembrane region" description="Helical" evidence="8">
    <location>
        <begin position="340"/>
        <end position="362"/>
    </location>
</feature>
<evidence type="ECO:0000256" key="4">
    <source>
        <dbReference type="ARBA" id="ARBA00022989"/>
    </source>
</evidence>
<keyword evidence="7" id="KW-0868">Chloride</keyword>
<keyword evidence="10" id="KW-1185">Reference proteome</keyword>
<dbReference type="Pfam" id="PF00654">
    <property type="entry name" value="Voltage_CLC"/>
    <property type="match status" value="1"/>
</dbReference>
<dbReference type="RefSeq" id="WP_220661888.1">
    <property type="nucleotide sequence ID" value="NZ_CP069370.1"/>
</dbReference>
<dbReference type="Proteomes" id="UP000826300">
    <property type="component" value="Chromosome"/>
</dbReference>
<dbReference type="SUPFAM" id="SSF81340">
    <property type="entry name" value="Clc chloride channel"/>
    <property type="match status" value="1"/>
</dbReference>